<evidence type="ECO:0000259" key="1">
    <source>
        <dbReference type="Pfam" id="PF04230"/>
    </source>
</evidence>
<dbReference type="InterPro" id="IPR007345">
    <property type="entry name" value="Polysacch_pyruvyl_Trfase"/>
</dbReference>
<protein>
    <submittedName>
        <fullName evidence="2">Polysaccharide pyruvyl transferase family protein</fullName>
    </submittedName>
</protein>
<accession>A0ABS8M8F1</accession>
<evidence type="ECO:0000313" key="3">
    <source>
        <dbReference type="Proteomes" id="UP001430679"/>
    </source>
</evidence>
<dbReference type="EMBL" id="JAJJMM010000001">
    <property type="protein sequence ID" value="MCC9061712.1"/>
    <property type="molecule type" value="Genomic_DNA"/>
</dbReference>
<name>A0ABS8M8F1_9FLAO</name>
<reference evidence="2" key="1">
    <citation type="submission" date="2021-11" db="EMBL/GenBank/DDBJ databases">
        <title>Description of novel Flavobacterium species.</title>
        <authorList>
            <person name="Saticioglu I.B."/>
            <person name="Ay H."/>
            <person name="Altun S."/>
            <person name="Duman M."/>
        </authorList>
    </citation>
    <scope>NUCLEOTIDE SEQUENCE</scope>
    <source>
        <strain evidence="2">F-30</strain>
    </source>
</reference>
<keyword evidence="2" id="KW-0808">Transferase</keyword>
<gene>
    <name evidence="2" type="ORF">LNP81_01755</name>
</gene>
<evidence type="ECO:0000313" key="2">
    <source>
        <dbReference type="EMBL" id="MCC9061712.1"/>
    </source>
</evidence>
<keyword evidence="3" id="KW-1185">Reference proteome</keyword>
<dbReference type="RefSeq" id="WP_230033003.1">
    <property type="nucleotide sequence ID" value="NZ_JAJJMM010000001.1"/>
</dbReference>
<sequence length="277" mass="31961">MLSSKRIRVFWWNEKIIQGKSKENYGDVLGKYLVEKISGKQAIFAWPKNFSFLDWFFPIYVTIGSILTNVNHKCIVWGSGIISKDSKIKNAIFLAVRGPQTRKHLLNLGYNVSEVYGDPALLLPDYFNPEVDKKYLYGIVPHYNDYKLVKDWYQGQKNIKIIDMMTNDIEAKTIEFLECEKIISSSLHGVIIAHAYSIPAVWQPFSNGVFGDDIKYQDYFESVKIKSYNLSIKTYEFSVQELEDLFAKNVSLPDKHVIESLKKGLMAVCPFVKRSNK</sequence>
<organism evidence="2 3">
    <name type="scientific">Flavobacterium piscisymbiosum</name>
    <dbReference type="NCBI Taxonomy" id="2893753"/>
    <lineage>
        <taxon>Bacteria</taxon>
        <taxon>Pseudomonadati</taxon>
        <taxon>Bacteroidota</taxon>
        <taxon>Flavobacteriia</taxon>
        <taxon>Flavobacteriales</taxon>
        <taxon>Flavobacteriaceae</taxon>
        <taxon>Flavobacterium</taxon>
    </lineage>
</organism>
<dbReference type="GO" id="GO:0016740">
    <property type="term" value="F:transferase activity"/>
    <property type="evidence" value="ECO:0007669"/>
    <property type="project" value="UniProtKB-KW"/>
</dbReference>
<dbReference type="Pfam" id="PF04230">
    <property type="entry name" value="PS_pyruv_trans"/>
    <property type="match status" value="1"/>
</dbReference>
<dbReference type="Proteomes" id="UP001430679">
    <property type="component" value="Unassembled WGS sequence"/>
</dbReference>
<proteinExistence type="predicted"/>
<comment type="caution">
    <text evidence="2">The sequence shown here is derived from an EMBL/GenBank/DDBJ whole genome shotgun (WGS) entry which is preliminary data.</text>
</comment>
<feature type="domain" description="Polysaccharide pyruvyl transferase" evidence="1">
    <location>
        <begin position="54"/>
        <end position="202"/>
    </location>
</feature>